<name>A0A508XAQ4_9HYPH</name>
<proteinExistence type="predicted"/>
<reference evidence="1" key="1">
    <citation type="submission" date="2019-06" db="EMBL/GenBank/DDBJ databases">
        <authorList>
            <person name="Le Quere A."/>
            <person name="Colella S."/>
        </authorList>
    </citation>
    <scope>NUCLEOTIDE SEQUENCE</scope>
    <source>
        <strain evidence="1">EmedicaeMD41</strain>
    </source>
</reference>
<gene>
    <name evidence="1" type="ORF">EMEDMD4_790192</name>
</gene>
<accession>A0A508XAQ4</accession>
<organism evidence="1">
    <name type="scientific">Sinorhizobium medicae</name>
    <dbReference type="NCBI Taxonomy" id="110321"/>
    <lineage>
        <taxon>Bacteria</taxon>
        <taxon>Pseudomonadati</taxon>
        <taxon>Pseudomonadota</taxon>
        <taxon>Alphaproteobacteria</taxon>
        <taxon>Hyphomicrobiales</taxon>
        <taxon>Rhizobiaceae</taxon>
        <taxon>Sinorhizobium/Ensifer group</taxon>
        <taxon>Sinorhizobium</taxon>
    </lineage>
</organism>
<dbReference type="AlphaFoldDB" id="A0A508XAQ4"/>
<sequence length="71" mass="8175">MHENRVDPNQELGRYSPIELMDSLPTGRLDANFTAVSQRQRRQRCCPDSRERPKGRVQATAIECFQNSLTV</sequence>
<dbReference type="EMBL" id="CABFNB010000149">
    <property type="protein sequence ID" value="VTZ65168.1"/>
    <property type="molecule type" value="Genomic_DNA"/>
</dbReference>
<evidence type="ECO:0000313" key="1">
    <source>
        <dbReference type="EMBL" id="VTZ65168.1"/>
    </source>
</evidence>
<dbReference type="Proteomes" id="UP000507954">
    <property type="component" value="Unassembled WGS sequence"/>
</dbReference>
<protein>
    <submittedName>
        <fullName evidence="1">Uncharacterized protein</fullName>
    </submittedName>
</protein>